<proteinExistence type="predicted"/>
<dbReference type="InterPro" id="IPR012347">
    <property type="entry name" value="Ferritin-like"/>
</dbReference>
<feature type="signal peptide" evidence="1">
    <location>
        <begin position="1"/>
        <end position="24"/>
    </location>
</feature>
<dbReference type="PANTHER" id="PTHR36933">
    <property type="entry name" value="SLL0788 PROTEIN"/>
    <property type="match status" value="1"/>
</dbReference>
<dbReference type="RefSeq" id="WP_179724141.1">
    <property type="nucleotide sequence ID" value="NZ_BAABFH010000001.1"/>
</dbReference>
<feature type="domain" description="DUF305" evidence="2">
    <location>
        <begin position="31"/>
        <end position="181"/>
    </location>
</feature>
<dbReference type="PANTHER" id="PTHR36933:SF1">
    <property type="entry name" value="SLL0788 PROTEIN"/>
    <property type="match status" value="1"/>
</dbReference>
<accession>A0A853AUL2</accession>
<reference evidence="3 4" key="1">
    <citation type="submission" date="2020-07" db="EMBL/GenBank/DDBJ databases">
        <title>Sequencing the genomes of 1000 actinobacteria strains.</title>
        <authorList>
            <person name="Klenk H.-P."/>
        </authorList>
    </citation>
    <scope>NUCLEOTIDE SEQUENCE [LARGE SCALE GENOMIC DNA]</scope>
    <source>
        <strain evidence="3 4">DSM 44065</strain>
    </source>
</reference>
<feature type="chain" id="PRO_5032750472" evidence="1">
    <location>
        <begin position="25"/>
        <end position="185"/>
    </location>
</feature>
<keyword evidence="4" id="KW-1185">Reference proteome</keyword>
<evidence type="ECO:0000313" key="3">
    <source>
        <dbReference type="EMBL" id="NYI86363.1"/>
    </source>
</evidence>
<sequence length="185" mass="20426">MSRKLALLVALLLAGLFGAGTAVAQTSDDVDAEFAAMMVPHHYQAILMSELAPDRASDPELQSLADRIRTEQGLEIKMLQGWQGRNGLPVTDAPAAYEELLGMPEMIEQMGMATREEMDQLATLSGPDFDRTYLDLMIPHHEGAVRMLQDVILHGSDQELNQMAQDMMSSQKAQLAIMQELQQSQ</sequence>
<organism evidence="3 4">
    <name type="scientific">Saccharopolyspora hordei</name>
    <dbReference type="NCBI Taxonomy" id="1838"/>
    <lineage>
        <taxon>Bacteria</taxon>
        <taxon>Bacillati</taxon>
        <taxon>Actinomycetota</taxon>
        <taxon>Actinomycetes</taxon>
        <taxon>Pseudonocardiales</taxon>
        <taxon>Pseudonocardiaceae</taxon>
        <taxon>Saccharopolyspora</taxon>
    </lineage>
</organism>
<dbReference type="Proteomes" id="UP000587002">
    <property type="component" value="Unassembled WGS sequence"/>
</dbReference>
<gene>
    <name evidence="3" type="ORF">HNR68_004993</name>
</gene>
<comment type="caution">
    <text evidence="3">The sequence shown here is derived from an EMBL/GenBank/DDBJ whole genome shotgun (WGS) entry which is preliminary data.</text>
</comment>
<evidence type="ECO:0000259" key="2">
    <source>
        <dbReference type="Pfam" id="PF03713"/>
    </source>
</evidence>
<evidence type="ECO:0000256" key="1">
    <source>
        <dbReference type="SAM" id="SignalP"/>
    </source>
</evidence>
<protein>
    <submittedName>
        <fullName evidence="3">Uncharacterized protein (DUF305 family)</fullName>
    </submittedName>
</protein>
<dbReference type="EMBL" id="JACCFJ010000001">
    <property type="protein sequence ID" value="NYI86363.1"/>
    <property type="molecule type" value="Genomic_DNA"/>
</dbReference>
<dbReference type="Gene3D" id="1.20.1260.10">
    <property type="match status" value="1"/>
</dbReference>
<dbReference type="Pfam" id="PF03713">
    <property type="entry name" value="DUF305"/>
    <property type="match status" value="1"/>
</dbReference>
<name>A0A853AUL2_9PSEU</name>
<evidence type="ECO:0000313" key="4">
    <source>
        <dbReference type="Proteomes" id="UP000587002"/>
    </source>
</evidence>
<dbReference type="AlphaFoldDB" id="A0A853AUL2"/>
<dbReference type="InterPro" id="IPR005183">
    <property type="entry name" value="DUF305_CopM-like"/>
</dbReference>
<keyword evidence="1" id="KW-0732">Signal</keyword>